<evidence type="ECO:0000313" key="3">
    <source>
        <dbReference type="EMBL" id="KAK3901144.1"/>
    </source>
</evidence>
<dbReference type="InterPro" id="IPR002931">
    <property type="entry name" value="Transglutaminase-like"/>
</dbReference>
<dbReference type="GO" id="GO:0005737">
    <property type="term" value="C:cytoplasm"/>
    <property type="evidence" value="ECO:0007669"/>
    <property type="project" value="TreeGrafter"/>
</dbReference>
<dbReference type="Pfam" id="PF01841">
    <property type="entry name" value="Transglut_core"/>
    <property type="match status" value="1"/>
</dbReference>
<comment type="caution">
    <text evidence="3">The sequence shown here is derived from an EMBL/GenBank/DDBJ whole genome shotgun (WGS) entry which is preliminary data.</text>
</comment>
<protein>
    <recommendedName>
        <fullName evidence="2">Transglutaminase-like domain-containing protein</fullName>
    </recommendedName>
</protein>
<keyword evidence="4" id="KW-1185">Reference proteome</keyword>
<feature type="compositionally biased region" description="Basic and acidic residues" evidence="1">
    <location>
        <begin position="181"/>
        <end position="194"/>
    </location>
</feature>
<dbReference type="Gene3D" id="3.10.620.30">
    <property type="match status" value="1"/>
</dbReference>
<feature type="compositionally biased region" description="Pro residues" evidence="1">
    <location>
        <begin position="27"/>
        <end position="52"/>
    </location>
</feature>
<evidence type="ECO:0000313" key="4">
    <source>
        <dbReference type="Proteomes" id="UP001303889"/>
    </source>
</evidence>
<feature type="compositionally biased region" description="Low complexity" evidence="1">
    <location>
        <begin position="248"/>
        <end position="266"/>
    </location>
</feature>
<dbReference type="SMART" id="SM00460">
    <property type="entry name" value="TGc"/>
    <property type="match status" value="1"/>
</dbReference>
<feature type="compositionally biased region" description="Pro residues" evidence="1">
    <location>
        <begin position="267"/>
        <end position="277"/>
    </location>
</feature>
<feature type="compositionally biased region" description="Low complexity" evidence="1">
    <location>
        <begin position="133"/>
        <end position="147"/>
    </location>
</feature>
<dbReference type="PANTHER" id="PTHR46333:SF5">
    <property type="entry name" value="TRANSGLUTAMINASE-LIKE DOMAIN-CONTAINING PROTEIN"/>
    <property type="match status" value="1"/>
</dbReference>
<dbReference type="PANTHER" id="PTHR46333">
    <property type="entry name" value="CYTOKINESIS PROTEIN 3"/>
    <property type="match status" value="1"/>
</dbReference>
<feature type="compositionally biased region" description="Low complexity" evidence="1">
    <location>
        <begin position="107"/>
        <end position="121"/>
    </location>
</feature>
<feature type="compositionally biased region" description="Polar residues" evidence="1">
    <location>
        <begin position="148"/>
        <end position="158"/>
    </location>
</feature>
<feature type="region of interest" description="Disordered" evidence="1">
    <location>
        <begin position="1"/>
        <end position="281"/>
    </location>
</feature>
<feature type="compositionally biased region" description="Polar residues" evidence="1">
    <location>
        <begin position="122"/>
        <end position="132"/>
    </location>
</feature>
<feature type="compositionally biased region" description="Pro residues" evidence="1">
    <location>
        <begin position="208"/>
        <end position="218"/>
    </location>
</feature>
<reference evidence="3" key="1">
    <citation type="journal article" date="2023" name="Mol. Phylogenet. Evol.">
        <title>Genome-scale phylogeny and comparative genomics of the fungal order Sordariales.</title>
        <authorList>
            <person name="Hensen N."/>
            <person name="Bonometti L."/>
            <person name="Westerberg I."/>
            <person name="Brannstrom I.O."/>
            <person name="Guillou S."/>
            <person name="Cros-Aarteil S."/>
            <person name="Calhoun S."/>
            <person name="Haridas S."/>
            <person name="Kuo A."/>
            <person name="Mondo S."/>
            <person name="Pangilinan J."/>
            <person name="Riley R."/>
            <person name="LaButti K."/>
            <person name="Andreopoulos B."/>
            <person name="Lipzen A."/>
            <person name="Chen C."/>
            <person name="Yan M."/>
            <person name="Daum C."/>
            <person name="Ng V."/>
            <person name="Clum A."/>
            <person name="Steindorff A."/>
            <person name="Ohm R.A."/>
            <person name="Martin F."/>
            <person name="Silar P."/>
            <person name="Natvig D.O."/>
            <person name="Lalanne C."/>
            <person name="Gautier V."/>
            <person name="Ament-Velasquez S.L."/>
            <person name="Kruys A."/>
            <person name="Hutchinson M.I."/>
            <person name="Powell A.J."/>
            <person name="Barry K."/>
            <person name="Miller A.N."/>
            <person name="Grigoriev I.V."/>
            <person name="Debuchy R."/>
            <person name="Gladieux P."/>
            <person name="Hiltunen Thoren M."/>
            <person name="Johannesson H."/>
        </authorList>
    </citation>
    <scope>NUCLEOTIDE SEQUENCE</scope>
    <source>
        <strain evidence="3">CBS 103.79</strain>
    </source>
</reference>
<accession>A0AAN6RSH0</accession>
<name>A0AAN6RSH0_9PEZI</name>
<proteinExistence type="predicted"/>
<reference evidence="3" key="2">
    <citation type="submission" date="2023-05" db="EMBL/GenBank/DDBJ databases">
        <authorList>
            <consortium name="Lawrence Berkeley National Laboratory"/>
            <person name="Steindorff A."/>
            <person name="Hensen N."/>
            <person name="Bonometti L."/>
            <person name="Westerberg I."/>
            <person name="Brannstrom I.O."/>
            <person name="Guillou S."/>
            <person name="Cros-Aarteil S."/>
            <person name="Calhoun S."/>
            <person name="Haridas S."/>
            <person name="Kuo A."/>
            <person name="Mondo S."/>
            <person name="Pangilinan J."/>
            <person name="Riley R."/>
            <person name="Labutti K."/>
            <person name="Andreopoulos B."/>
            <person name="Lipzen A."/>
            <person name="Chen C."/>
            <person name="Yanf M."/>
            <person name="Daum C."/>
            <person name="Ng V."/>
            <person name="Clum A."/>
            <person name="Ohm R."/>
            <person name="Martin F."/>
            <person name="Silar P."/>
            <person name="Natvig D."/>
            <person name="Lalanne C."/>
            <person name="Gautier V."/>
            <person name="Ament-Velasquez S.L."/>
            <person name="Kruys A."/>
            <person name="Hutchinson M.I."/>
            <person name="Powell A.J."/>
            <person name="Barry K."/>
            <person name="Miller A.N."/>
            <person name="Grigoriev I.V."/>
            <person name="Debuchy R."/>
            <person name="Gladieux P."/>
            <person name="Thoren M.H."/>
            <person name="Johannesson H."/>
        </authorList>
    </citation>
    <scope>NUCLEOTIDE SEQUENCE</scope>
    <source>
        <strain evidence="3">CBS 103.79</strain>
    </source>
</reference>
<gene>
    <name evidence="3" type="ORF">C8A05DRAFT_35187</name>
</gene>
<dbReference type="EMBL" id="MU855605">
    <property type="protein sequence ID" value="KAK3901144.1"/>
    <property type="molecule type" value="Genomic_DNA"/>
</dbReference>
<organism evidence="3 4">
    <name type="scientific">Staphylotrichum tortipilum</name>
    <dbReference type="NCBI Taxonomy" id="2831512"/>
    <lineage>
        <taxon>Eukaryota</taxon>
        <taxon>Fungi</taxon>
        <taxon>Dikarya</taxon>
        <taxon>Ascomycota</taxon>
        <taxon>Pezizomycotina</taxon>
        <taxon>Sordariomycetes</taxon>
        <taxon>Sordariomycetidae</taxon>
        <taxon>Sordariales</taxon>
        <taxon>Chaetomiaceae</taxon>
        <taxon>Staphylotrichum</taxon>
    </lineage>
</organism>
<evidence type="ECO:0000259" key="2">
    <source>
        <dbReference type="SMART" id="SM00460"/>
    </source>
</evidence>
<dbReference type="AlphaFoldDB" id="A0AAN6RSH0"/>
<dbReference type="Proteomes" id="UP001303889">
    <property type="component" value="Unassembled WGS sequence"/>
</dbReference>
<sequence length="658" mass="70568">MADDGEPRFTTLAERIAALNQQKNFQAPPPTAGKRPPPPPPPAKLVPKPGPAPVGKSPTMPPRPARAATDKVPPPLPRRTTTHDTNGDQPSSLAPAPGRAVPPPVPSRATPPALPTRRPSAQNLSVRRNSNASDISQLSGISSLSLSRTKSGTPNTVPDTPVPRKLPPTLDQADLPPLPPTRRELEAARAKEAPESAPPLPTRRIADPPQPSLPPRLPSRPASNSPVVAPNGVPSPALPARRLPPPASSSRAKSALDCGFGSSTRKPSPPPVPPPIPLSSRPTIAEIDAAANRVASAPPKLPNQTQSCLPCRDFSAADTLASQHPTSSLPRHDPISHLAHVLCAPLASPTDKARAVFTWCHHNIVYDVHGLFNNCIPRGQTPAETIFSGKAVCEGFARVYESIASRAGLACVVVGGHGKGLGFAPTKKGEPTPKMDPTGHAWNAVRIDGGEWKLIDACWGAGALGEGNKYNQRFAPEFFTMSNERFGATHFPGDPRHWYRKDGRHVGWEEYILGPARDEPADWMGDASKEGLDETNFAPLQKHVPVGRGTEMVRFQVAKVCEHWTAERNGAGKDMLFVLSVGGVDGQNQDLLPVETDGFWYWVDVEARQLGRAGEHVVLMGCMTMDGRSARGLTREEWKAKKPKGGLGYTFLVRWELV</sequence>
<feature type="domain" description="Transglutaminase-like" evidence="2">
    <location>
        <begin position="385"/>
        <end position="459"/>
    </location>
</feature>
<evidence type="ECO:0000256" key="1">
    <source>
        <dbReference type="SAM" id="MobiDB-lite"/>
    </source>
</evidence>
<dbReference type="SUPFAM" id="SSF54001">
    <property type="entry name" value="Cysteine proteinases"/>
    <property type="match status" value="1"/>
</dbReference>
<dbReference type="InterPro" id="IPR052557">
    <property type="entry name" value="CAP/Cytokinesis_protein"/>
</dbReference>
<dbReference type="InterPro" id="IPR038765">
    <property type="entry name" value="Papain-like_cys_pep_sf"/>
</dbReference>